<proteinExistence type="predicted"/>
<evidence type="ECO:0000313" key="6">
    <source>
        <dbReference type="Proteomes" id="UP000663629"/>
    </source>
</evidence>
<dbReference type="Gene3D" id="1.10.10.10">
    <property type="entry name" value="Winged helix-like DNA-binding domain superfamily/Winged helix DNA-binding domain"/>
    <property type="match status" value="1"/>
</dbReference>
<dbReference type="CDD" id="cd06170">
    <property type="entry name" value="LuxR_C_like"/>
    <property type="match status" value="1"/>
</dbReference>
<dbReference type="InterPro" id="IPR011006">
    <property type="entry name" value="CheY-like_superfamily"/>
</dbReference>
<dbReference type="InterPro" id="IPR001789">
    <property type="entry name" value="Sig_transdc_resp-reg_receiver"/>
</dbReference>
<dbReference type="Pfam" id="PF00072">
    <property type="entry name" value="Response_reg"/>
    <property type="match status" value="1"/>
</dbReference>
<evidence type="ECO:0000313" key="5">
    <source>
        <dbReference type="EMBL" id="QRZ14221.1"/>
    </source>
</evidence>
<dbReference type="RefSeq" id="WP_205295198.1">
    <property type="nucleotide sequence ID" value="NZ_CP070369.1"/>
</dbReference>
<feature type="domain" description="Response regulatory" evidence="4">
    <location>
        <begin position="9"/>
        <end position="126"/>
    </location>
</feature>
<dbReference type="SMART" id="SM00421">
    <property type="entry name" value="HTH_LUXR"/>
    <property type="match status" value="1"/>
</dbReference>
<feature type="domain" description="HTH luxR-type" evidence="3">
    <location>
        <begin position="140"/>
        <end position="205"/>
    </location>
</feature>
<dbReference type="SUPFAM" id="SSF52172">
    <property type="entry name" value="CheY-like"/>
    <property type="match status" value="1"/>
</dbReference>
<evidence type="ECO:0000259" key="3">
    <source>
        <dbReference type="PROSITE" id="PS50043"/>
    </source>
</evidence>
<name>A0ABX7JKZ1_9RHOB</name>
<dbReference type="InterPro" id="IPR039420">
    <property type="entry name" value="WalR-like"/>
</dbReference>
<geneLocation type="plasmid" evidence="5 6">
    <name>p1</name>
</geneLocation>
<keyword evidence="6" id="KW-1185">Reference proteome</keyword>
<sequence length="214" mass="23758">MCREHAPATILCVEDEEFILEELEEELSSRGYRVLTALNGDQAESLLADYRPDIVLCDVMLPGRSGVELLTDLRASGKLAHTTAFIFLTALSDREPHLAGLRAGANDYLTKPIDLDLLHLKIENILTFSHRLRDGVAAADAPRNVHLSRREEQVLTLLGQGERTGAIASRLEISEHTVNHYIKELYRKLGINNRADAARVAIALGLVGRKKFRA</sequence>
<protein>
    <submittedName>
        <fullName evidence="5">Response regulator transcription factor</fullName>
    </submittedName>
</protein>
<dbReference type="PRINTS" id="PR00038">
    <property type="entry name" value="HTHLUXR"/>
</dbReference>
<dbReference type="PROSITE" id="PS50110">
    <property type="entry name" value="RESPONSE_REGULATORY"/>
    <property type="match status" value="1"/>
</dbReference>
<evidence type="ECO:0000256" key="1">
    <source>
        <dbReference type="ARBA" id="ARBA00023125"/>
    </source>
</evidence>
<dbReference type="CDD" id="cd17574">
    <property type="entry name" value="REC_OmpR"/>
    <property type="match status" value="1"/>
</dbReference>
<gene>
    <name evidence="5" type="ORF">JWJ88_12020</name>
</gene>
<feature type="modified residue" description="4-aspartylphosphate" evidence="2">
    <location>
        <position position="58"/>
    </location>
</feature>
<dbReference type="InterPro" id="IPR016032">
    <property type="entry name" value="Sig_transdc_resp-reg_C-effctor"/>
</dbReference>
<dbReference type="PANTHER" id="PTHR43214:SF42">
    <property type="entry name" value="TRANSCRIPTIONAL REGULATORY PROTEIN DESR"/>
    <property type="match status" value="1"/>
</dbReference>
<dbReference type="InterPro" id="IPR036388">
    <property type="entry name" value="WH-like_DNA-bd_sf"/>
</dbReference>
<accession>A0ABX7JKZ1</accession>
<dbReference type="InterPro" id="IPR000792">
    <property type="entry name" value="Tscrpt_reg_LuxR_C"/>
</dbReference>
<reference evidence="5 6" key="1">
    <citation type="submission" date="2021-02" db="EMBL/GenBank/DDBJ databases">
        <title>Paracoccus methylovroum sp.nov., a new methanol and methylamine utilizing methylotrophic denitrifer.</title>
        <authorList>
            <person name="Timsy T."/>
            <person name="Behrendt U."/>
            <person name="Ulrich A."/>
            <person name="Spanner T."/>
            <person name="Foesel B.U."/>
            <person name="Horn M.A."/>
            <person name="Kolb S."/>
        </authorList>
    </citation>
    <scope>NUCLEOTIDE SEQUENCE [LARGE SCALE GENOMIC DNA]</scope>
    <source>
        <strain evidence="5 6">H4-D09</strain>
        <plasmid evidence="5 6">p1</plasmid>
    </source>
</reference>
<dbReference type="Pfam" id="PF00196">
    <property type="entry name" value="GerE"/>
    <property type="match status" value="1"/>
</dbReference>
<evidence type="ECO:0000259" key="4">
    <source>
        <dbReference type="PROSITE" id="PS50110"/>
    </source>
</evidence>
<organism evidence="5 6">
    <name type="scientific">Paracoccus methylovorus</name>
    <dbReference type="NCBI Taxonomy" id="2812658"/>
    <lineage>
        <taxon>Bacteria</taxon>
        <taxon>Pseudomonadati</taxon>
        <taxon>Pseudomonadota</taxon>
        <taxon>Alphaproteobacteria</taxon>
        <taxon>Rhodobacterales</taxon>
        <taxon>Paracoccaceae</taxon>
        <taxon>Paracoccus</taxon>
    </lineage>
</organism>
<dbReference type="PROSITE" id="PS50043">
    <property type="entry name" value="HTH_LUXR_2"/>
    <property type="match status" value="1"/>
</dbReference>
<keyword evidence="1" id="KW-0238">DNA-binding</keyword>
<dbReference type="SUPFAM" id="SSF46894">
    <property type="entry name" value="C-terminal effector domain of the bipartite response regulators"/>
    <property type="match status" value="1"/>
</dbReference>
<dbReference type="SMART" id="SM00448">
    <property type="entry name" value="REC"/>
    <property type="match status" value="1"/>
</dbReference>
<evidence type="ECO:0000256" key="2">
    <source>
        <dbReference type="PROSITE-ProRule" id="PRU00169"/>
    </source>
</evidence>
<keyword evidence="5" id="KW-0614">Plasmid</keyword>
<dbReference type="PANTHER" id="PTHR43214">
    <property type="entry name" value="TWO-COMPONENT RESPONSE REGULATOR"/>
    <property type="match status" value="1"/>
</dbReference>
<dbReference type="Proteomes" id="UP000663629">
    <property type="component" value="Plasmid p1"/>
</dbReference>
<dbReference type="Gene3D" id="3.40.50.2300">
    <property type="match status" value="1"/>
</dbReference>
<keyword evidence="2" id="KW-0597">Phosphoprotein</keyword>
<dbReference type="EMBL" id="CP070369">
    <property type="protein sequence ID" value="QRZ14221.1"/>
    <property type="molecule type" value="Genomic_DNA"/>
</dbReference>